<proteinExistence type="predicted"/>
<dbReference type="PIRSF" id="PIRSF015000">
    <property type="entry name" value="UCP01500"/>
    <property type="match status" value="1"/>
</dbReference>
<dbReference type="Proteomes" id="UP000809440">
    <property type="component" value="Unassembled WGS sequence"/>
</dbReference>
<keyword evidence="1" id="KW-0812">Transmembrane</keyword>
<evidence type="ECO:0000313" key="3">
    <source>
        <dbReference type="EMBL" id="MBM2419658.1"/>
    </source>
</evidence>
<feature type="transmembrane region" description="Helical" evidence="1">
    <location>
        <begin position="43"/>
        <end position="60"/>
    </location>
</feature>
<sequence length="228" mass="25882">MAIQDVKITQSGRMFTAAEMGMLAHVYRGEVYRSTTWRTRLDATTNWAVVTLGIGVSVTFSSADASPLPLILTGLIGLFLLMLEGRRYRYFNVWRARARWMETHLIAPMLEDGDLHCEENWQAVLARDYHRPHYHISYVRAIGRRLRSNFIWIFMIVAVAYVAKISVHPLPVTHWAELFARAAIGPFPGWAVLAIGLVYNCTLIAFAAMTLWLDRIKHRGETSASSMG</sequence>
<accession>A0A9Q2S7B3</accession>
<organism evidence="2 4">
    <name type="scientific">Marivita cryptomonadis</name>
    <dbReference type="NCBI Taxonomy" id="505252"/>
    <lineage>
        <taxon>Bacteria</taxon>
        <taxon>Pseudomonadati</taxon>
        <taxon>Pseudomonadota</taxon>
        <taxon>Alphaproteobacteria</taxon>
        <taxon>Rhodobacterales</taxon>
        <taxon>Roseobacteraceae</taxon>
        <taxon>Marivita</taxon>
    </lineage>
</organism>
<evidence type="ECO:0000256" key="1">
    <source>
        <dbReference type="SAM" id="Phobius"/>
    </source>
</evidence>
<dbReference type="AlphaFoldDB" id="A0A9Q2S7B3"/>
<keyword evidence="1" id="KW-1133">Transmembrane helix</keyword>
<feature type="transmembrane region" description="Helical" evidence="1">
    <location>
        <begin position="190"/>
        <end position="213"/>
    </location>
</feature>
<gene>
    <name evidence="2" type="ORF">JQX41_21995</name>
    <name evidence="3" type="ORF">JQX48_22015</name>
</gene>
<comment type="caution">
    <text evidence="2">The sequence shown here is derived from an EMBL/GenBank/DDBJ whole genome shotgun (WGS) entry which is preliminary data.</text>
</comment>
<dbReference type="RefSeq" id="WP_138487690.1">
    <property type="nucleotide sequence ID" value="NZ_JAFBWU010000023.1"/>
</dbReference>
<evidence type="ECO:0000313" key="5">
    <source>
        <dbReference type="Proteomes" id="UP000809440"/>
    </source>
</evidence>
<dbReference type="Pfam" id="PF10028">
    <property type="entry name" value="DUF2270"/>
    <property type="match status" value="1"/>
</dbReference>
<name>A0A9Q2S7B3_9RHOB</name>
<feature type="transmembrane region" description="Helical" evidence="1">
    <location>
        <begin position="150"/>
        <end position="170"/>
    </location>
</feature>
<reference evidence="2 5" key="1">
    <citation type="submission" date="2021-01" db="EMBL/GenBank/DDBJ databases">
        <title>Diatom-associated Roseobacters Show Island Model of Population Structure.</title>
        <authorList>
            <person name="Qu L."/>
            <person name="Feng X."/>
            <person name="Chen Y."/>
            <person name="Li L."/>
            <person name="Wang X."/>
            <person name="Hu Z."/>
            <person name="Wang H."/>
            <person name="Luo H."/>
        </authorList>
    </citation>
    <scope>NUCLEOTIDE SEQUENCE</scope>
    <source>
        <strain evidence="3 5">CC28-63</strain>
        <strain evidence="2">CC28-69</strain>
    </source>
</reference>
<keyword evidence="5" id="KW-1185">Reference proteome</keyword>
<evidence type="ECO:0000313" key="2">
    <source>
        <dbReference type="EMBL" id="MBM2414987.1"/>
    </source>
</evidence>
<dbReference type="Proteomes" id="UP000755667">
    <property type="component" value="Unassembled WGS sequence"/>
</dbReference>
<protein>
    <submittedName>
        <fullName evidence="2">DUF2270 domain-containing protein</fullName>
    </submittedName>
</protein>
<dbReference type="EMBL" id="JAFBXE010000023">
    <property type="protein sequence ID" value="MBM2414987.1"/>
    <property type="molecule type" value="Genomic_DNA"/>
</dbReference>
<evidence type="ECO:0000313" key="4">
    <source>
        <dbReference type="Proteomes" id="UP000755667"/>
    </source>
</evidence>
<dbReference type="EMBL" id="JAFBXF010000023">
    <property type="protein sequence ID" value="MBM2419658.1"/>
    <property type="molecule type" value="Genomic_DNA"/>
</dbReference>
<keyword evidence="1" id="KW-0472">Membrane</keyword>
<feature type="transmembrane region" description="Helical" evidence="1">
    <location>
        <begin position="66"/>
        <end position="83"/>
    </location>
</feature>
<dbReference type="InterPro" id="IPR014470">
    <property type="entry name" value="UCP01500"/>
</dbReference>